<sequence>MKRLYIGVASTVLALLCLAVRPSAGATQMVSLVYNGSPQSPQQIGSDEFRRKLGELAQGRIILDARAGNALGSETAILAAMRSGVVDMATLSGSVVSSAVPEFGVFDVPFLFRDAAQAKAVAEGPVGGLFAKHFADKGLVLLAIGKQGFRNVTNSKRPIQSPADLRGLKIRVLPNEVYQMTFKALGAEVVPMEFTLVYSALKDGRIDGQENPVATIAASHLEEVQKYASLTGHFFAPIAFVANRDAFQALKPADQAAIIAAAKAGAEATWQSGVAEETKKIEELRKGGMEIIEKVDRQPFIDAVKPLEPEFEKRFGKDLLARIRATP</sequence>
<name>A0A560D9I5_9BRAD</name>
<dbReference type="GO" id="GO:0030246">
    <property type="term" value="F:carbohydrate binding"/>
    <property type="evidence" value="ECO:0007669"/>
    <property type="project" value="TreeGrafter"/>
</dbReference>
<dbReference type="PANTHER" id="PTHR33376">
    <property type="match status" value="1"/>
</dbReference>
<feature type="signal peptide" evidence="2">
    <location>
        <begin position="1"/>
        <end position="26"/>
    </location>
</feature>
<dbReference type="NCBIfam" id="NF037995">
    <property type="entry name" value="TRAP_S1"/>
    <property type="match status" value="1"/>
</dbReference>
<comment type="caution">
    <text evidence="3">The sequence shown here is derived from an EMBL/GenBank/DDBJ whole genome shotgun (WGS) entry which is preliminary data.</text>
</comment>
<dbReference type="EMBL" id="VITK01000009">
    <property type="protein sequence ID" value="TWA93819.1"/>
    <property type="molecule type" value="Genomic_DNA"/>
</dbReference>
<dbReference type="GO" id="GO:0030288">
    <property type="term" value="C:outer membrane-bounded periplasmic space"/>
    <property type="evidence" value="ECO:0007669"/>
    <property type="project" value="InterPro"/>
</dbReference>
<protein>
    <submittedName>
        <fullName evidence="3">Tripartite ATP-independent transporter DctP family solute receptor</fullName>
    </submittedName>
</protein>
<keyword evidence="4" id="KW-1185">Reference proteome</keyword>
<evidence type="ECO:0000256" key="1">
    <source>
        <dbReference type="ARBA" id="ARBA00022729"/>
    </source>
</evidence>
<dbReference type="RefSeq" id="WP_430649631.1">
    <property type="nucleotide sequence ID" value="NZ_VITK01000009.1"/>
</dbReference>
<dbReference type="SUPFAM" id="SSF53850">
    <property type="entry name" value="Periplasmic binding protein-like II"/>
    <property type="match status" value="1"/>
</dbReference>
<dbReference type="PANTHER" id="PTHR33376:SF2">
    <property type="entry name" value="DICARBOXYLATE-BINDING PERIPLASMIC PROTEIN"/>
    <property type="match status" value="1"/>
</dbReference>
<reference evidence="3 4" key="1">
    <citation type="submission" date="2019-06" db="EMBL/GenBank/DDBJ databases">
        <title>Genomic Encyclopedia of Type Strains, Phase IV (KMG-V): Genome sequencing to study the core and pangenomes of soil and plant-associated prokaryotes.</title>
        <authorList>
            <person name="Whitman W."/>
        </authorList>
    </citation>
    <scope>NUCLEOTIDE SEQUENCE [LARGE SCALE GENOMIC DNA]</scope>
    <source>
        <strain evidence="3 4">BR 510</strain>
    </source>
</reference>
<dbReference type="InterPro" id="IPR038404">
    <property type="entry name" value="TRAP_DctP_sf"/>
</dbReference>
<gene>
    <name evidence="3" type="ORF">FBZ96_109270</name>
</gene>
<proteinExistence type="predicted"/>
<dbReference type="Proteomes" id="UP000319949">
    <property type="component" value="Unassembled WGS sequence"/>
</dbReference>
<evidence type="ECO:0000313" key="4">
    <source>
        <dbReference type="Proteomes" id="UP000319949"/>
    </source>
</evidence>
<keyword evidence="3" id="KW-0675">Receptor</keyword>
<evidence type="ECO:0000313" key="3">
    <source>
        <dbReference type="EMBL" id="TWA93819.1"/>
    </source>
</evidence>
<dbReference type="NCBIfam" id="TIGR00787">
    <property type="entry name" value="dctP"/>
    <property type="match status" value="1"/>
</dbReference>
<evidence type="ECO:0000256" key="2">
    <source>
        <dbReference type="SAM" id="SignalP"/>
    </source>
</evidence>
<dbReference type="Pfam" id="PF03480">
    <property type="entry name" value="DctP"/>
    <property type="match status" value="1"/>
</dbReference>
<accession>A0A560D9I5</accession>
<dbReference type="Gene3D" id="3.40.190.170">
    <property type="entry name" value="Bacterial extracellular solute-binding protein, family 7"/>
    <property type="match status" value="1"/>
</dbReference>
<dbReference type="PIRSF" id="PIRSF006470">
    <property type="entry name" value="DctB"/>
    <property type="match status" value="1"/>
</dbReference>
<dbReference type="STRING" id="1803665.GCA_001641335_07426"/>
<dbReference type="GO" id="GO:0055085">
    <property type="term" value="P:transmembrane transport"/>
    <property type="evidence" value="ECO:0007669"/>
    <property type="project" value="InterPro"/>
</dbReference>
<dbReference type="InterPro" id="IPR018389">
    <property type="entry name" value="DctP_fam"/>
</dbReference>
<organism evidence="3 4">
    <name type="scientific">Bradyrhizobium stylosanthis</name>
    <dbReference type="NCBI Taxonomy" id="1803665"/>
    <lineage>
        <taxon>Bacteria</taxon>
        <taxon>Pseudomonadati</taxon>
        <taxon>Pseudomonadota</taxon>
        <taxon>Alphaproteobacteria</taxon>
        <taxon>Hyphomicrobiales</taxon>
        <taxon>Nitrobacteraceae</taxon>
        <taxon>Bradyrhizobium</taxon>
    </lineage>
</organism>
<dbReference type="InterPro" id="IPR004682">
    <property type="entry name" value="TRAP_DctP"/>
</dbReference>
<feature type="chain" id="PRO_5021751710" evidence="2">
    <location>
        <begin position="27"/>
        <end position="327"/>
    </location>
</feature>
<keyword evidence="1 2" id="KW-0732">Signal</keyword>
<dbReference type="CDD" id="cd13603">
    <property type="entry name" value="PBP2_TRAP_Siap_TeaA_like"/>
    <property type="match status" value="1"/>
</dbReference>
<dbReference type="AlphaFoldDB" id="A0A560D9I5"/>